<dbReference type="OrthoDB" id="5171428at2"/>
<feature type="compositionally biased region" description="Pro residues" evidence="1">
    <location>
        <begin position="14"/>
        <end position="23"/>
    </location>
</feature>
<evidence type="ECO:0000259" key="3">
    <source>
        <dbReference type="Pfam" id="PF01757"/>
    </source>
</evidence>
<dbReference type="AlphaFoldDB" id="A0A1H0ZXZ4"/>
<feature type="region of interest" description="Disordered" evidence="1">
    <location>
        <begin position="1"/>
        <end position="45"/>
    </location>
</feature>
<evidence type="ECO:0000313" key="5">
    <source>
        <dbReference type="Proteomes" id="UP000181917"/>
    </source>
</evidence>
<feature type="domain" description="Acyltransferase 3" evidence="3">
    <location>
        <begin position="51"/>
        <end position="395"/>
    </location>
</feature>
<accession>A0A1H0ZXZ4</accession>
<feature type="transmembrane region" description="Helical" evidence="2">
    <location>
        <begin position="300"/>
        <end position="318"/>
    </location>
</feature>
<organism evidence="4 5">
    <name type="scientific">Crystallibacter crystallopoietes</name>
    <dbReference type="NCBI Taxonomy" id="37928"/>
    <lineage>
        <taxon>Bacteria</taxon>
        <taxon>Bacillati</taxon>
        <taxon>Actinomycetota</taxon>
        <taxon>Actinomycetes</taxon>
        <taxon>Micrococcales</taxon>
        <taxon>Micrococcaceae</taxon>
        <taxon>Crystallibacter</taxon>
    </lineage>
</organism>
<dbReference type="Proteomes" id="UP000181917">
    <property type="component" value="Unassembled WGS sequence"/>
</dbReference>
<reference evidence="4 5" key="1">
    <citation type="submission" date="2016-10" db="EMBL/GenBank/DDBJ databases">
        <authorList>
            <person name="de Groot N.N."/>
        </authorList>
    </citation>
    <scope>NUCLEOTIDE SEQUENCE [LARGE SCALE GENOMIC DNA]</scope>
    <source>
        <strain evidence="4 5">DSM 20117</strain>
    </source>
</reference>
<evidence type="ECO:0000256" key="1">
    <source>
        <dbReference type="SAM" id="MobiDB-lite"/>
    </source>
</evidence>
<gene>
    <name evidence="4" type="ORF">SAMN04489742_0612</name>
</gene>
<feature type="transmembrane region" description="Helical" evidence="2">
    <location>
        <begin position="73"/>
        <end position="93"/>
    </location>
</feature>
<feature type="transmembrane region" description="Helical" evidence="2">
    <location>
        <begin position="339"/>
        <end position="360"/>
    </location>
</feature>
<feature type="transmembrane region" description="Helical" evidence="2">
    <location>
        <begin position="181"/>
        <end position="199"/>
    </location>
</feature>
<dbReference type="RefSeq" id="WP_083339526.1">
    <property type="nucleotide sequence ID" value="NZ_CP018863.1"/>
</dbReference>
<feature type="transmembrane region" description="Helical" evidence="2">
    <location>
        <begin position="113"/>
        <end position="133"/>
    </location>
</feature>
<dbReference type="GO" id="GO:0016787">
    <property type="term" value="F:hydrolase activity"/>
    <property type="evidence" value="ECO:0007669"/>
    <property type="project" value="UniProtKB-KW"/>
</dbReference>
<dbReference type="Pfam" id="PF01757">
    <property type="entry name" value="Acyl_transf_3"/>
    <property type="match status" value="1"/>
</dbReference>
<keyword evidence="4" id="KW-0378">Hydrolase</keyword>
<keyword evidence="2" id="KW-0472">Membrane</keyword>
<dbReference type="EMBL" id="FNKH01000002">
    <property type="protein sequence ID" value="SDQ31886.1"/>
    <property type="molecule type" value="Genomic_DNA"/>
</dbReference>
<dbReference type="GO" id="GO:0016747">
    <property type="term" value="F:acyltransferase activity, transferring groups other than amino-acyl groups"/>
    <property type="evidence" value="ECO:0007669"/>
    <property type="project" value="InterPro"/>
</dbReference>
<feature type="transmembrane region" description="Helical" evidence="2">
    <location>
        <begin position="263"/>
        <end position="280"/>
    </location>
</feature>
<keyword evidence="4" id="KW-0808">Transferase</keyword>
<proteinExistence type="predicted"/>
<feature type="transmembrane region" description="Helical" evidence="2">
    <location>
        <begin position="238"/>
        <end position="256"/>
    </location>
</feature>
<feature type="transmembrane region" description="Helical" evidence="2">
    <location>
        <begin position="375"/>
        <end position="395"/>
    </location>
</feature>
<keyword evidence="4" id="KW-0012">Acyltransferase</keyword>
<keyword evidence="2" id="KW-0812">Transmembrane</keyword>
<name>A0A1H0ZXZ4_9MICC</name>
<keyword evidence="5" id="KW-1185">Reference proteome</keyword>
<evidence type="ECO:0000256" key="2">
    <source>
        <dbReference type="SAM" id="Phobius"/>
    </source>
</evidence>
<evidence type="ECO:0000313" key="4">
    <source>
        <dbReference type="EMBL" id="SDQ31886.1"/>
    </source>
</evidence>
<sequence>MTAEARASTSGKPDPVPGTPSPAPAALGTSTPDAPTREDMGLESASSGRDRYLDLLRAIALVRIVAFHTFFQAVWLSVVFPSMGVMFALAGSLMARSLQRPAADVLKSRARRLLLPLWAYSLTVVTALVVQGWRPEPGDTGGWWLRILLWLVPIGDPPFPESIGSDAGLTETSWGMESADILWYIRAYFWFVLLSPLLLKAFRRLPWVTLMAPLGLVAVLGLEIVVIPGAIDSPATDFATYGACWILGFAYHDGLLRRVPFRIVLTAALAIMGLGLLWVWSHLEEFGWDLGVNPLGQALWSFGVCALLLRISPSWSLLPRPLRFLDKVIALINNRAITMYLWHNLVLIASVPLIDLLWNLPVLEENLPWLLESELLQFIVVWPLLGLVFLAIGWIEDVAAKRRPRLWPTAAQGKGLSGKATTTP</sequence>
<protein>
    <submittedName>
        <fullName evidence="4">Peptidoglycan/LPS O-acetylase OafA/YrhL, contains acyltransferase and SGNH-hydrolase domains</fullName>
    </submittedName>
</protein>
<dbReference type="InterPro" id="IPR002656">
    <property type="entry name" value="Acyl_transf_3_dom"/>
</dbReference>
<keyword evidence="2" id="KW-1133">Transmembrane helix</keyword>
<feature type="transmembrane region" description="Helical" evidence="2">
    <location>
        <begin position="206"/>
        <end position="226"/>
    </location>
</feature>
<dbReference type="STRING" id="37928.SAMN04489742_0612"/>